<keyword evidence="2 4" id="KW-0378">Hydrolase</keyword>
<dbReference type="EMBL" id="QRGR01000014">
    <property type="protein sequence ID" value="RDV14570.1"/>
    <property type="molecule type" value="Genomic_DNA"/>
</dbReference>
<reference evidence="5" key="1">
    <citation type="submission" date="2018-08" db="EMBL/GenBank/DDBJ databases">
        <authorList>
            <person name="Liu Z.-W."/>
            <person name="Du Z.-J."/>
        </authorList>
    </citation>
    <scope>NUCLEOTIDE SEQUENCE [LARGE SCALE GENOMIC DNA]</scope>
    <source>
        <strain evidence="5">H4X</strain>
    </source>
</reference>
<feature type="domain" description="AB hydrolase-1" evidence="3">
    <location>
        <begin position="24"/>
        <end position="151"/>
    </location>
</feature>
<dbReference type="Pfam" id="PF00561">
    <property type="entry name" value="Abhydrolase_1"/>
    <property type="match status" value="1"/>
</dbReference>
<evidence type="ECO:0000259" key="3">
    <source>
        <dbReference type="Pfam" id="PF00561"/>
    </source>
</evidence>
<dbReference type="InterPro" id="IPR050266">
    <property type="entry name" value="AB_hydrolase_sf"/>
</dbReference>
<dbReference type="GO" id="GO:0006508">
    <property type="term" value="P:proteolysis"/>
    <property type="evidence" value="ECO:0007669"/>
    <property type="project" value="InterPro"/>
</dbReference>
<dbReference type="OrthoDB" id="9796770at2"/>
<dbReference type="PRINTS" id="PR00793">
    <property type="entry name" value="PROAMNOPTASE"/>
</dbReference>
<name>A0A3D8LB09_9BACT</name>
<keyword evidence="5" id="KW-1185">Reference proteome</keyword>
<dbReference type="Gene3D" id="3.40.50.1820">
    <property type="entry name" value="alpha/beta hydrolase"/>
    <property type="match status" value="1"/>
</dbReference>
<protein>
    <submittedName>
        <fullName evidence="4">Alpha/beta hydrolase</fullName>
    </submittedName>
</protein>
<comment type="caution">
    <text evidence="4">The sequence shown here is derived from an EMBL/GenBank/DDBJ whole genome shotgun (WGS) entry which is preliminary data.</text>
</comment>
<dbReference type="PANTHER" id="PTHR43798">
    <property type="entry name" value="MONOACYLGLYCEROL LIPASE"/>
    <property type="match status" value="1"/>
</dbReference>
<dbReference type="SUPFAM" id="SSF53474">
    <property type="entry name" value="alpha/beta-Hydrolases"/>
    <property type="match status" value="1"/>
</dbReference>
<organism evidence="4 5">
    <name type="scientific">Pontibacter diazotrophicus</name>
    <dbReference type="NCBI Taxonomy" id="1400979"/>
    <lineage>
        <taxon>Bacteria</taxon>
        <taxon>Pseudomonadati</taxon>
        <taxon>Bacteroidota</taxon>
        <taxon>Cytophagia</taxon>
        <taxon>Cytophagales</taxon>
        <taxon>Hymenobacteraceae</taxon>
        <taxon>Pontibacter</taxon>
    </lineage>
</organism>
<evidence type="ECO:0000313" key="5">
    <source>
        <dbReference type="Proteomes" id="UP000256708"/>
    </source>
</evidence>
<dbReference type="AlphaFoldDB" id="A0A3D8LB09"/>
<gene>
    <name evidence="4" type="ORF">DXT99_14320</name>
</gene>
<comment type="similarity">
    <text evidence="1">Belongs to the peptidase S33 family.</text>
</comment>
<dbReference type="GO" id="GO:0008233">
    <property type="term" value="F:peptidase activity"/>
    <property type="evidence" value="ECO:0007669"/>
    <property type="project" value="InterPro"/>
</dbReference>
<accession>A0A3D8LB09</accession>
<sequence length="287" mass="32371">MAILVRSEDTSLYTVVKPNSGKETVILLHGGPGVPENLEPVAEYLAREFQVIYFHQRGTLNSPCSSGSYSMNSYISDIDSIAAHFNLKKFHLFGHSWGGLYAQVYAAKRQDRLLSIFACSPATGTGWQWAKTVLEVGKFHKKKSTGPEWAAMVKNSALGMLGNYKAYGKFYTQFSINCNRDYRVQNPVQVMLDHINAKPITRTYFSLLLYPALPKLPDPGFKITVVFGDDDIFGDSTSYLKERYPTCTFIIIPASGHFPWLHNEEAFFKVLADHYRVERPASVTFKE</sequence>
<evidence type="ECO:0000256" key="1">
    <source>
        <dbReference type="ARBA" id="ARBA00010088"/>
    </source>
</evidence>
<proteinExistence type="inferred from homology"/>
<dbReference type="RefSeq" id="WP_115566249.1">
    <property type="nucleotide sequence ID" value="NZ_QRGR01000014.1"/>
</dbReference>
<dbReference type="Proteomes" id="UP000256708">
    <property type="component" value="Unassembled WGS sequence"/>
</dbReference>
<evidence type="ECO:0000313" key="4">
    <source>
        <dbReference type="EMBL" id="RDV14570.1"/>
    </source>
</evidence>
<evidence type="ECO:0000256" key="2">
    <source>
        <dbReference type="ARBA" id="ARBA00022801"/>
    </source>
</evidence>
<dbReference type="InterPro" id="IPR029058">
    <property type="entry name" value="AB_hydrolase_fold"/>
</dbReference>
<dbReference type="InterPro" id="IPR000073">
    <property type="entry name" value="AB_hydrolase_1"/>
</dbReference>
<dbReference type="InterPro" id="IPR002410">
    <property type="entry name" value="Peptidase_S33"/>
</dbReference>